<name>A0A1G8EUK8_9PROT</name>
<reference evidence="2" key="1">
    <citation type="submission" date="2016-10" db="EMBL/GenBank/DDBJ databases">
        <authorList>
            <person name="Varghese N."/>
            <person name="Submissions S."/>
        </authorList>
    </citation>
    <scope>NUCLEOTIDE SEQUENCE [LARGE SCALE GENOMIC DNA]</scope>
    <source>
        <strain evidence="2">930I</strain>
    </source>
</reference>
<accession>A0A1G8EUK8</accession>
<keyword evidence="2" id="KW-1185">Reference proteome</keyword>
<protein>
    <submittedName>
        <fullName evidence="1">Uncharacterized protein</fullName>
    </submittedName>
</protein>
<dbReference type="EMBL" id="FNCV01000011">
    <property type="protein sequence ID" value="SDH73535.1"/>
    <property type="molecule type" value="Genomic_DNA"/>
</dbReference>
<evidence type="ECO:0000313" key="2">
    <source>
        <dbReference type="Proteomes" id="UP000217076"/>
    </source>
</evidence>
<dbReference type="AlphaFoldDB" id="A0A1G8EUK8"/>
<proteinExistence type="predicted"/>
<dbReference type="Proteomes" id="UP000217076">
    <property type="component" value="Unassembled WGS sequence"/>
</dbReference>
<organism evidence="1 2">
    <name type="scientific">Roseospirillum parvum</name>
    <dbReference type="NCBI Taxonomy" id="83401"/>
    <lineage>
        <taxon>Bacteria</taxon>
        <taxon>Pseudomonadati</taxon>
        <taxon>Pseudomonadota</taxon>
        <taxon>Alphaproteobacteria</taxon>
        <taxon>Rhodospirillales</taxon>
        <taxon>Rhodospirillaceae</taxon>
        <taxon>Roseospirillum</taxon>
    </lineage>
</organism>
<gene>
    <name evidence="1" type="ORF">SAMN05421742_11143</name>
</gene>
<evidence type="ECO:0000313" key="1">
    <source>
        <dbReference type="EMBL" id="SDH73535.1"/>
    </source>
</evidence>
<sequence length="82" mass="8389">MPRLVVDCGPDPGLALAALRLGAKGVALDAGPARPRLAALAATLGAEVVELVPPWLDLPDDAAAARRALARFIGMDRGPPSR</sequence>